<evidence type="ECO:0000313" key="10">
    <source>
        <dbReference type="Proteomes" id="UP000638263"/>
    </source>
</evidence>
<keyword evidence="4 7" id="KW-1133">Transmembrane helix</keyword>
<dbReference type="RefSeq" id="WP_058853862.1">
    <property type="nucleotide sequence ID" value="NZ_BMMH01000008.1"/>
</dbReference>
<feature type="transmembrane region" description="Helical" evidence="7">
    <location>
        <begin position="155"/>
        <end position="172"/>
    </location>
</feature>
<dbReference type="InterPro" id="IPR037185">
    <property type="entry name" value="EmrE-like"/>
</dbReference>
<evidence type="ECO:0000256" key="3">
    <source>
        <dbReference type="ARBA" id="ARBA00022692"/>
    </source>
</evidence>
<reference evidence="9" key="1">
    <citation type="journal article" date="2014" name="Int. J. Syst. Evol. Microbiol.">
        <title>Complete genome sequence of Corynebacterium casei LMG S-19264T (=DSM 44701T), isolated from a smear-ripened cheese.</title>
        <authorList>
            <consortium name="US DOE Joint Genome Institute (JGI-PGF)"/>
            <person name="Walter F."/>
            <person name="Albersmeier A."/>
            <person name="Kalinowski J."/>
            <person name="Ruckert C."/>
        </authorList>
    </citation>
    <scope>NUCLEOTIDE SEQUENCE</scope>
    <source>
        <strain evidence="9">CGMCC 4.3508</strain>
    </source>
</reference>
<keyword evidence="5 7" id="KW-0472">Membrane</keyword>
<feature type="region of interest" description="Disordered" evidence="6">
    <location>
        <begin position="263"/>
        <end position="288"/>
    </location>
</feature>
<feature type="transmembrane region" description="Helical" evidence="7">
    <location>
        <begin position="17"/>
        <end position="38"/>
    </location>
</feature>
<dbReference type="PANTHER" id="PTHR32322:SF2">
    <property type="entry name" value="EAMA DOMAIN-CONTAINING PROTEIN"/>
    <property type="match status" value="1"/>
</dbReference>
<evidence type="ECO:0000256" key="7">
    <source>
        <dbReference type="SAM" id="Phobius"/>
    </source>
</evidence>
<evidence type="ECO:0000256" key="2">
    <source>
        <dbReference type="ARBA" id="ARBA00007362"/>
    </source>
</evidence>
<reference evidence="9" key="2">
    <citation type="submission" date="2020-09" db="EMBL/GenBank/DDBJ databases">
        <authorList>
            <person name="Sun Q."/>
            <person name="Zhou Y."/>
        </authorList>
    </citation>
    <scope>NUCLEOTIDE SEQUENCE</scope>
    <source>
        <strain evidence="9">CGMCC 4.3508</strain>
    </source>
</reference>
<evidence type="ECO:0000259" key="8">
    <source>
        <dbReference type="Pfam" id="PF00892"/>
    </source>
</evidence>
<feature type="transmembrane region" description="Helical" evidence="7">
    <location>
        <begin position="214"/>
        <end position="235"/>
    </location>
</feature>
<dbReference type="InterPro" id="IPR000620">
    <property type="entry name" value="EamA_dom"/>
</dbReference>
<accession>A0A917RS05</accession>
<dbReference type="GO" id="GO:0016020">
    <property type="term" value="C:membrane"/>
    <property type="evidence" value="ECO:0007669"/>
    <property type="project" value="UniProtKB-SubCell"/>
</dbReference>
<keyword evidence="10" id="KW-1185">Reference proteome</keyword>
<dbReference type="EMBL" id="BMMH01000008">
    <property type="protein sequence ID" value="GGL21061.1"/>
    <property type="molecule type" value="Genomic_DNA"/>
</dbReference>
<keyword evidence="3 7" id="KW-0812">Transmembrane</keyword>
<feature type="transmembrane region" description="Helical" evidence="7">
    <location>
        <begin position="184"/>
        <end position="202"/>
    </location>
</feature>
<feature type="domain" description="EamA" evidence="8">
    <location>
        <begin position="124"/>
        <end position="254"/>
    </location>
</feature>
<gene>
    <name evidence="9" type="ORF">GCM10011588_39890</name>
</gene>
<sequence length="288" mass="29551">MICIHLGSATAKNLIEIAGAQTTVCLRIALAGLLAMLIWRPSLRIDPRAVPGIVALGAAIAGMNLCFYAAIEHIPLGMAVTIEFLGPLCVALLTSWRPSNLILAATAGVGVLLLTDSAGTASWTGIGFALLSGLGWAGYIVFGKAVARHTATNDALALALGLGTLVTVPVLLTRAEDLPLDPWFLIGAVAVAVLTSLVPHAIELNALRRMEVSTFGVMMSMGPAVAALAGLLLLGETLRPVQWLGIAAVVGASAGATLLADRHTPAAPETPGEHQPIRPTPSEAVPVP</sequence>
<dbReference type="InterPro" id="IPR050638">
    <property type="entry name" value="AA-Vitamin_Transporters"/>
</dbReference>
<comment type="caution">
    <text evidence="9">The sequence shown here is derived from an EMBL/GenBank/DDBJ whole genome shotgun (WGS) entry which is preliminary data.</text>
</comment>
<proteinExistence type="inferred from homology"/>
<dbReference type="Pfam" id="PF00892">
    <property type="entry name" value="EamA"/>
    <property type="match status" value="1"/>
</dbReference>
<evidence type="ECO:0000256" key="6">
    <source>
        <dbReference type="SAM" id="MobiDB-lite"/>
    </source>
</evidence>
<evidence type="ECO:0000313" key="9">
    <source>
        <dbReference type="EMBL" id="GGL21061.1"/>
    </source>
</evidence>
<feature type="transmembrane region" description="Helical" evidence="7">
    <location>
        <begin position="241"/>
        <end position="260"/>
    </location>
</feature>
<comment type="subcellular location">
    <subcellularLocation>
        <location evidence="1">Membrane</location>
        <topology evidence="1">Multi-pass membrane protein</topology>
    </subcellularLocation>
</comment>
<dbReference type="Proteomes" id="UP000638263">
    <property type="component" value="Unassembled WGS sequence"/>
</dbReference>
<evidence type="ECO:0000256" key="5">
    <source>
        <dbReference type="ARBA" id="ARBA00023136"/>
    </source>
</evidence>
<dbReference type="AlphaFoldDB" id="A0A917RS05"/>
<evidence type="ECO:0000256" key="4">
    <source>
        <dbReference type="ARBA" id="ARBA00022989"/>
    </source>
</evidence>
<dbReference type="Gene3D" id="1.10.3730.20">
    <property type="match status" value="1"/>
</dbReference>
<protein>
    <submittedName>
        <fullName evidence="9">Threonine transporter RhtB</fullName>
    </submittedName>
</protein>
<dbReference type="PANTHER" id="PTHR32322">
    <property type="entry name" value="INNER MEMBRANE TRANSPORTER"/>
    <property type="match status" value="1"/>
</dbReference>
<dbReference type="SUPFAM" id="SSF103481">
    <property type="entry name" value="Multidrug resistance efflux transporter EmrE"/>
    <property type="match status" value="2"/>
</dbReference>
<organism evidence="9 10">
    <name type="scientific">Nocardia jinanensis</name>
    <dbReference type="NCBI Taxonomy" id="382504"/>
    <lineage>
        <taxon>Bacteria</taxon>
        <taxon>Bacillati</taxon>
        <taxon>Actinomycetota</taxon>
        <taxon>Actinomycetes</taxon>
        <taxon>Mycobacteriales</taxon>
        <taxon>Nocardiaceae</taxon>
        <taxon>Nocardia</taxon>
    </lineage>
</organism>
<feature type="transmembrane region" description="Helical" evidence="7">
    <location>
        <begin position="50"/>
        <end position="70"/>
    </location>
</feature>
<name>A0A917RS05_9NOCA</name>
<evidence type="ECO:0000256" key="1">
    <source>
        <dbReference type="ARBA" id="ARBA00004141"/>
    </source>
</evidence>
<comment type="similarity">
    <text evidence="2">Belongs to the EamA transporter family.</text>
</comment>
<feature type="transmembrane region" description="Helical" evidence="7">
    <location>
        <begin position="125"/>
        <end position="143"/>
    </location>
</feature>